<evidence type="ECO:0000313" key="7">
    <source>
        <dbReference type="Proteomes" id="UP000627369"/>
    </source>
</evidence>
<dbReference type="Pfam" id="PF13377">
    <property type="entry name" value="Peripla_BP_3"/>
    <property type="match status" value="1"/>
</dbReference>
<dbReference type="Gene3D" id="1.10.260.40">
    <property type="entry name" value="lambda repressor-like DNA-binding domains"/>
    <property type="match status" value="1"/>
</dbReference>
<comment type="caution">
    <text evidence="6">The sequence shown here is derived from an EMBL/GenBank/DDBJ whole genome shotgun (WGS) entry which is preliminary data.</text>
</comment>
<dbReference type="SUPFAM" id="SSF47413">
    <property type="entry name" value="lambda repressor-like DNA-binding domains"/>
    <property type="match status" value="1"/>
</dbReference>
<dbReference type="Pfam" id="PF00356">
    <property type="entry name" value="LacI"/>
    <property type="match status" value="1"/>
</dbReference>
<evidence type="ECO:0000256" key="3">
    <source>
        <dbReference type="ARBA" id="ARBA00023163"/>
    </source>
</evidence>
<sequence length="349" mass="36950">MGPVSADSDKAAKKTDKRPTATGRRAAVTIYDVARHAGVSPSTVSRALGKPGRMSARMERRIQDAAAELGYRVNPMARALPTGRTHTLGLIVTDFTNPVYFDLVRGAERAAGVAGCTMVLAESQESGEAESNAVERVRPLVDGLVLAAPRLDDEALTAIAQDTSLVLINRVVPDIASVVVDVRDGLTAALDHLRAHGHGSIGYLSGPARSWINARRWEVLLEEAPRRGMHVVEIQTSEPTLAGGRDALRRVRAAGVSALVAYNDLIAIGLLREAQATGLNVPGDLSIVGFDDIFGAELTTPGLSTIRVPLGALGEAAIHVLIGRVNPEEHEPAKTEFVRRQSTGPAAAR</sequence>
<keyword evidence="3" id="KW-0804">Transcription</keyword>
<keyword evidence="2" id="KW-0238">DNA-binding</keyword>
<protein>
    <submittedName>
        <fullName evidence="6">LacI family transcriptional regulator</fullName>
    </submittedName>
</protein>
<dbReference type="InterPro" id="IPR000843">
    <property type="entry name" value="HTH_LacI"/>
</dbReference>
<evidence type="ECO:0000313" key="6">
    <source>
        <dbReference type="EMBL" id="GHH79487.1"/>
    </source>
</evidence>
<dbReference type="CDD" id="cd01392">
    <property type="entry name" value="HTH_LacI"/>
    <property type="match status" value="1"/>
</dbReference>
<proteinExistence type="predicted"/>
<reference evidence="6" key="2">
    <citation type="submission" date="2020-09" db="EMBL/GenBank/DDBJ databases">
        <authorList>
            <person name="Sun Q."/>
            <person name="Zhou Y."/>
        </authorList>
    </citation>
    <scope>NUCLEOTIDE SEQUENCE</scope>
    <source>
        <strain evidence="6">CGMCC 4.7398</strain>
    </source>
</reference>
<dbReference type="Proteomes" id="UP000627369">
    <property type="component" value="Unassembled WGS sequence"/>
</dbReference>
<dbReference type="AlphaFoldDB" id="A0A919G7E1"/>
<dbReference type="SUPFAM" id="SSF53822">
    <property type="entry name" value="Periplasmic binding protein-like I"/>
    <property type="match status" value="1"/>
</dbReference>
<dbReference type="GO" id="GO:0003700">
    <property type="term" value="F:DNA-binding transcription factor activity"/>
    <property type="evidence" value="ECO:0007669"/>
    <property type="project" value="TreeGrafter"/>
</dbReference>
<reference evidence="6" key="1">
    <citation type="journal article" date="2014" name="Int. J. Syst. Evol. Microbiol.">
        <title>Complete genome sequence of Corynebacterium casei LMG S-19264T (=DSM 44701T), isolated from a smear-ripened cheese.</title>
        <authorList>
            <consortium name="US DOE Joint Genome Institute (JGI-PGF)"/>
            <person name="Walter F."/>
            <person name="Albersmeier A."/>
            <person name="Kalinowski J."/>
            <person name="Ruckert C."/>
        </authorList>
    </citation>
    <scope>NUCLEOTIDE SEQUENCE</scope>
    <source>
        <strain evidence="6">CGMCC 4.7398</strain>
    </source>
</reference>
<evidence type="ECO:0000256" key="2">
    <source>
        <dbReference type="ARBA" id="ARBA00023125"/>
    </source>
</evidence>
<feature type="region of interest" description="Disordered" evidence="4">
    <location>
        <begin position="1"/>
        <end position="23"/>
    </location>
</feature>
<evidence type="ECO:0000256" key="4">
    <source>
        <dbReference type="SAM" id="MobiDB-lite"/>
    </source>
</evidence>
<dbReference type="InterPro" id="IPR046335">
    <property type="entry name" value="LacI/GalR-like_sensor"/>
</dbReference>
<dbReference type="Gene3D" id="3.40.50.2300">
    <property type="match status" value="2"/>
</dbReference>
<keyword evidence="7" id="KW-1185">Reference proteome</keyword>
<dbReference type="InterPro" id="IPR010982">
    <property type="entry name" value="Lambda_DNA-bd_dom_sf"/>
</dbReference>
<evidence type="ECO:0000259" key="5">
    <source>
        <dbReference type="PROSITE" id="PS50932"/>
    </source>
</evidence>
<dbReference type="SMART" id="SM00354">
    <property type="entry name" value="HTH_LACI"/>
    <property type="match status" value="1"/>
</dbReference>
<dbReference type="PANTHER" id="PTHR30146:SF138">
    <property type="entry name" value="TRANSCRIPTIONAL REGULATORY PROTEIN"/>
    <property type="match status" value="1"/>
</dbReference>
<organism evidence="6 7">
    <name type="scientific">Promicromonospora soli</name>
    <dbReference type="NCBI Taxonomy" id="2035533"/>
    <lineage>
        <taxon>Bacteria</taxon>
        <taxon>Bacillati</taxon>
        <taxon>Actinomycetota</taxon>
        <taxon>Actinomycetes</taxon>
        <taxon>Micrococcales</taxon>
        <taxon>Promicromonosporaceae</taxon>
        <taxon>Promicromonospora</taxon>
    </lineage>
</organism>
<dbReference type="PROSITE" id="PS50932">
    <property type="entry name" value="HTH_LACI_2"/>
    <property type="match status" value="1"/>
</dbReference>
<dbReference type="PANTHER" id="PTHR30146">
    <property type="entry name" value="LACI-RELATED TRANSCRIPTIONAL REPRESSOR"/>
    <property type="match status" value="1"/>
</dbReference>
<dbReference type="GO" id="GO:0000976">
    <property type="term" value="F:transcription cis-regulatory region binding"/>
    <property type="evidence" value="ECO:0007669"/>
    <property type="project" value="TreeGrafter"/>
</dbReference>
<gene>
    <name evidence="6" type="ORF">GCM10017772_45360</name>
</gene>
<accession>A0A919G7E1</accession>
<feature type="compositionally biased region" description="Basic and acidic residues" evidence="4">
    <location>
        <begin position="7"/>
        <end position="19"/>
    </location>
</feature>
<keyword evidence="1" id="KW-0805">Transcription regulation</keyword>
<feature type="domain" description="HTH lacI-type" evidence="5">
    <location>
        <begin position="28"/>
        <end position="82"/>
    </location>
</feature>
<evidence type="ECO:0000256" key="1">
    <source>
        <dbReference type="ARBA" id="ARBA00023015"/>
    </source>
</evidence>
<dbReference type="InterPro" id="IPR028082">
    <property type="entry name" value="Peripla_BP_I"/>
</dbReference>
<dbReference type="PROSITE" id="PS00356">
    <property type="entry name" value="HTH_LACI_1"/>
    <property type="match status" value="1"/>
</dbReference>
<dbReference type="EMBL" id="BNAS01000009">
    <property type="protein sequence ID" value="GHH79487.1"/>
    <property type="molecule type" value="Genomic_DNA"/>
</dbReference>
<name>A0A919G7E1_9MICO</name>
<dbReference type="CDD" id="cd06267">
    <property type="entry name" value="PBP1_LacI_sugar_binding-like"/>
    <property type="match status" value="1"/>
</dbReference>